<dbReference type="AlphaFoldDB" id="A0AA50D5P3"/>
<organism evidence="1 2">
    <name type="scientific">Shinella sumterensis</name>
    <dbReference type="NCBI Taxonomy" id="1967501"/>
    <lineage>
        <taxon>Bacteria</taxon>
        <taxon>Pseudomonadati</taxon>
        <taxon>Pseudomonadota</taxon>
        <taxon>Alphaproteobacteria</taxon>
        <taxon>Hyphomicrobiales</taxon>
        <taxon>Rhizobiaceae</taxon>
        <taxon>Shinella</taxon>
    </lineage>
</organism>
<keyword evidence="2" id="KW-1185">Reference proteome</keyword>
<proteinExistence type="predicted"/>
<gene>
    <name evidence="1" type="ORF">Q9313_00395</name>
</gene>
<reference evidence="1 2" key="1">
    <citation type="submission" date="2023-08" db="EMBL/GenBank/DDBJ databases">
        <title>Pathogen: clinical or host-associated sample.</title>
        <authorList>
            <person name="Hergert J."/>
            <person name="Casey R."/>
            <person name="Wagner J."/>
            <person name="Young E.L."/>
            <person name="Oakeson K.F."/>
        </authorList>
    </citation>
    <scope>NUCLEOTIDE SEQUENCE [LARGE SCALE GENOMIC DNA]</scope>
    <source>
        <strain evidence="1 2">1760953</strain>
    </source>
</reference>
<accession>A0AA50D5P3</accession>
<evidence type="ECO:0000313" key="2">
    <source>
        <dbReference type="Proteomes" id="UP001234585"/>
    </source>
</evidence>
<sequence length="79" mass="7830">MAKIIVLGVEGDDGLWIADLDAGTVSKITSPATGDLKAADDLRKAGAVVVKGVNLAALAKSADSVSGGFLDVSGGFLDN</sequence>
<name>A0AA50D5P3_9HYPH</name>
<dbReference type="Proteomes" id="UP001234585">
    <property type="component" value="Chromosome"/>
</dbReference>
<dbReference type="RefSeq" id="WP_306037478.1">
    <property type="nucleotide sequence ID" value="NZ_CP132302.1"/>
</dbReference>
<evidence type="ECO:0000313" key="1">
    <source>
        <dbReference type="EMBL" id="WLR97525.1"/>
    </source>
</evidence>
<dbReference type="EMBL" id="CP132302">
    <property type="protein sequence ID" value="WLR97525.1"/>
    <property type="molecule type" value="Genomic_DNA"/>
</dbReference>
<protein>
    <submittedName>
        <fullName evidence="1">Uncharacterized protein</fullName>
    </submittedName>
</protein>